<proteinExistence type="predicted"/>
<keyword evidence="2" id="KW-1185">Reference proteome</keyword>
<sequence length="77" mass="8717">MKEGPRYFELGRVIAEDPEFCFQGGIIPSIFNGRVDKRFKVVQKLGYGGYAAIRLAPEDDKGRYVVLEIVVATIPRR</sequence>
<organism evidence="1">
    <name type="scientific">Rosellinia necatrix</name>
    <name type="common">White root-rot fungus</name>
    <dbReference type="NCBI Taxonomy" id="77044"/>
    <lineage>
        <taxon>Eukaryota</taxon>
        <taxon>Fungi</taxon>
        <taxon>Dikarya</taxon>
        <taxon>Ascomycota</taxon>
        <taxon>Pezizomycotina</taxon>
        <taxon>Sordariomycetes</taxon>
        <taxon>Xylariomycetidae</taxon>
        <taxon>Xylariales</taxon>
        <taxon>Xylariaceae</taxon>
        <taxon>Rosellinia</taxon>
    </lineage>
</organism>
<evidence type="ECO:0000313" key="1">
    <source>
        <dbReference type="EMBL" id="GAW26372.1"/>
    </source>
</evidence>
<dbReference type="Proteomes" id="UP000054516">
    <property type="component" value="Unassembled WGS sequence"/>
</dbReference>
<dbReference type="AlphaFoldDB" id="A0A1S8A8S3"/>
<dbReference type="Gene3D" id="3.30.200.20">
    <property type="entry name" value="Phosphorylase Kinase, domain 1"/>
    <property type="match status" value="1"/>
</dbReference>
<gene>
    <name evidence="1" type="ORF">SAMD00023353_2901000</name>
</gene>
<protein>
    <submittedName>
        <fullName evidence="1">Putative CMGC SRPK protein kinase</fullName>
    </submittedName>
</protein>
<dbReference type="OrthoDB" id="5979581at2759"/>
<evidence type="ECO:0000313" key="2">
    <source>
        <dbReference type="Proteomes" id="UP000054516"/>
    </source>
</evidence>
<dbReference type="GO" id="GO:0016301">
    <property type="term" value="F:kinase activity"/>
    <property type="evidence" value="ECO:0007669"/>
    <property type="project" value="UniProtKB-KW"/>
</dbReference>
<reference evidence="1" key="1">
    <citation type="submission" date="2016-03" db="EMBL/GenBank/DDBJ databases">
        <title>Draft genome sequence of Rosellinia necatrix.</title>
        <authorList>
            <person name="Kanematsu S."/>
        </authorList>
    </citation>
    <scope>NUCLEOTIDE SEQUENCE [LARGE SCALE GENOMIC DNA]</scope>
    <source>
        <strain evidence="1">W97</strain>
    </source>
</reference>
<accession>A0A1S8A8S3</accession>
<keyword evidence="1" id="KW-0808">Transferase</keyword>
<dbReference type="EMBL" id="DF977474">
    <property type="protein sequence ID" value="GAW26372.1"/>
    <property type="molecule type" value="Genomic_DNA"/>
</dbReference>
<name>A0A1S8A8S3_ROSNE</name>
<keyword evidence="1" id="KW-0418">Kinase</keyword>